<dbReference type="SMART" id="SM00229">
    <property type="entry name" value="RasGEFN"/>
    <property type="match status" value="1"/>
</dbReference>
<dbReference type="AlphaFoldDB" id="A0A7R9MFP5"/>
<dbReference type="Pfam" id="PF00618">
    <property type="entry name" value="RasGEF_N"/>
    <property type="match status" value="1"/>
</dbReference>
<dbReference type="EMBL" id="OC931654">
    <property type="protein sequence ID" value="CAD7659206.1"/>
    <property type="molecule type" value="Genomic_DNA"/>
</dbReference>
<proteinExistence type="predicted"/>
<keyword evidence="1 2" id="KW-0344">Guanine-nucleotide releasing factor</keyword>
<evidence type="ECO:0000256" key="3">
    <source>
        <dbReference type="SAM" id="MobiDB-lite"/>
    </source>
</evidence>
<dbReference type="InterPro" id="IPR036964">
    <property type="entry name" value="RASGEF_cat_dom_sf"/>
</dbReference>
<evidence type="ECO:0000256" key="2">
    <source>
        <dbReference type="PROSITE-ProRule" id="PRU00168"/>
    </source>
</evidence>
<feature type="domain" description="Ras-GEF" evidence="4">
    <location>
        <begin position="418"/>
        <end position="653"/>
    </location>
</feature>
<dbReference type="InterPro" id="IPR001895">
    <property type="entry name" value="RASGEF_cat_dom"/>
</dbReference>
<dbReference type="Pfam" id="PF00595">
    <property type="entry name" value="PDZ"/>
    <property type="match status" value="1"/>
</dbReference>
<accession>A0A7R9MFP5</accession>
<dbReference type="Gene3D" id="1.20.870.10">
    <property type="entry name" value="Son of sevenless (SoS) protein Chain: S domain 1"/>
    <property type="match status" value="1"/>
</dbReference>
<dbReference type="InterPro" id="IPR001478">
    <property type="entry name" value="PDZ"/>
</dbReference>
<sequence>MRNSATNELVRATKERLLELLFDDNSGDAKMTEDDTFVADFLLTFRLFFSSECVAELLARLADNLALERAVDRSLKIALFWISNHFQDFDRQLLRALEGALHSKTHKKLFYFTLSSKSRERHVTITRSERAAALPFALVGGYECSSRLFVSEVHDECADSADLQRGDRLLSINGVDCHVMEVSRALQLCKSCTHLSLLVRFDPNLFHALIDGQLSRQQNDAKRLFDGKTATLTTTSFASLKPIQQLSSSSLSSVVSANNANNNWKQKVRQIVQNVTTNNKHNNNATTATTTPNDASPSESPEVIKIYYESDFRYLPIHVTTTARECIQLALIEFQLNSAYSSRDFALYEYKLIDRTTATSAVKRLSDNYQNLVHNLSLDSRIYLKCVSATTTTTAMNDSDITREISREANDNSLLTLDGDAIARELMDRDFELFCRIESQQFIYDLTTGDDTSDDRRRELKAFEERTNREMFWTINQVLFGANSTAKRVKSVKRLIRIAQACRQLQNFNSLFAILSGLSHQSVERQKHSLWDRVPSRALQKLQKLYALMDPSRNFQHFRSQLRRCAPPVIPFFPLVKKDLSFIFLANETLVASEDSKQTLVNWEKMRLLAQKVKEVQQMTHSATPAVVATTRKTNTLSSAAAQHLKSALNDSKESNYRKMWEKQRMRKRVQHFLDSSFASIVCDENVLFDKSLECEPQTNASQRTSQTTLSSAASSQSHNSAAAVAHNSQVMPSPTLSSHSSSPSLSSSTTNSSDVQSTNSASQQRMRLRFGVRDDTGLRKLLALSDNTTHNNHNNHNIHRPNSHCGDSQTSLSSSVSSVASQAFLQSAHLLHSNYFVSEAVAARLSAPPTHSMASHYMKQSLPQESSSVTSLRRLEHNWQQMSRFRDPFLPSFNDNTTTTPTTAQTTALSSRQRPMGRHNAPPTYDQTIQRMKKKFTKRDEENVV</sequence>
<feature type="region of interest" description="Disordered" evidence="3">
    <location>
        <begin position="697"/>
        <end position="773"/>
    </location>
</feature>
<dbReference type="InterPro" id="IPR036034">
    <property type="entry name" value="PDZ_sf"/>
</dbReference>
<organism evidence="7">
    <name type="scientific">Oppiella nova</name>
    <dbReference type="NCBI Taxonomy" id="334625"/>
    <lineage>
        <taxon>Eukaryota</taxon>
        <taxon>Metazoa</taxon>
        <taxon>Ecdysozoa</taxon>
        <taxon>Arthropoda</taxon>
        <taxon>Chelicerata</taxon>
        <taxon>Arachnida</taxon>
        <taxon>Acari</taxon>
        <taxon>Acariformes</taxon>
        <taxon>Sarcoptiformes</taxon>
        <taxon>Oribatida</taxon>
        <taxon>Brachypylina</taxon>
        <taxon>Oppioidea</taxon>
        <taxon>Oppiidae</taxon>
        <taxon>Oppiella</taxon>
    </lineage>
</organism>
<keyword evidence="8" id="KW-1185">Reference proteome</keyword>
<feature type="region of interest" description="Disordered" evidence="3">
    <location>
        <begin position="276"/>
        <end position="299"/>
    </location>
</feature>
<evidence type="ECO:0000259" key="4">
    <source>
        <dbReference type="PROSITE" id="PS50009"/>
    </source>
</evidence>
<dbReference type="CDD" id="cd06224">
    <property type="entry name" value="REM"/>
    <property type="match status" value="1"/>
</dbReference>
<feature type="compositionally biased region" description="Low complexity" evidence="3">
    <location>
        <begin position="711"/>
        <end position="761"/>
    </location>
</feature>
<dbReference type="InterPro" id="IPR023578">
    <property type="entry name" value="Ras_GEF_dom_sf"/>
</dbReference>
<feature type="domain" description="PDZ" evidence="5">
    <location>
        <begin position="122"/>
        <end position="183"/>
    </location>
</feature>
<dbReference type="GO" id="GO:0016324">
    <property type="term" value="C:apical plasma membrane"/>
    <property type="evidence" value="ECO:0007669"/>
    <property type="project" value="TreeGrafter"/>
</dbReference>
<dbReference type="SMART" id="SM00147">
    <property type="entry name" value="RasGEF"/>
    <property type="match status" value="1"/>
</dbReference>
<feature type="region of interest" description="Disordered" evidence="3">
    <location>
        <begin position="790"/>
        <end position="813"/>
    </location>
</feature>
<dbReference type="InterPro" id="IPR008937">
    <property type="entry name" value="Ras-like_GEF"/>
</dbReference>
<dbReference type="SUPFAM" id="SSF48366">
    <property type="entry name" value="Ras GEF"/>
    <property type="match status" value="1"/>
</dbReference>
<gene>
    <name evidence="7" type="ORF">ONB1V03_LOCUS15802</name>
</gene>
<dbReference type="GO" id="GO:0005085">
    <property type="term" value="F:guanyl-nucleotide exchange factor activity"/>
    <property type="evidence" value="ECO:0007669"/>
    <property type="project" value="UniProtKB-KW"/>
</dbReference>
<dbReference type="PROSITE" id="PS50009">
    <property type="entry name" value="RASGEF_CAT"/>
    <property type="match status" value="1"/>
</dbReference>
<feature type="domain" description="N-terminal Ras-GEF" evidence="6">
    <location>
        <begin position="5"/>
        <end position="133"/>
    </location>
</feature>
<dbReference type="GO" id="GO:0007265">
    <property type="term" value="P:Ras protein signal transduction"/>
    <property type="evidence" value="ECO:0007669"/>
    <property type="project" value="TreeGrafter"/>
</dbReference>
<evidence type="ECO:0000259" key="5">
    <source>
        <dbReference type="PROSITE" id="PS50106"/>
    </source>
</evidence>
<dbReference type="PROSITE" id="PS50212">
    <property type="entry name" value="RASGEF_NTER"/>
    <property type="match status" value="1"/>
</dbReference>
<dbReference type="PANTHER" id="PTHR23113">
    <property type="entry name" value="GUANINE NUCLEOTIDE EXCHANGE FACTOR"/>
    <property type="match status" value="1"/>
</dbReference>
<dbReference type="OrthoDB" id="21144at2759"/>
<dbReference type="InterPro" id="IPR000651">
    <property type="entry name" value="Ras-like_Gua-exchang_fac_N"/>
</dbReference>
<dbReference type="Gene3D" id="2.30.42.10">
    <property type="match status" value="1"/>
</dbReference>
<feature type="compositionally biased region" description="Polar residues" evidence="3">
    <location>
        <begin position="697"/>
        <end position="710"/>
    </location>
</feature>
<feature type="region of interest" description="Disordered" evidence="3">
    <location>
        <begin position="893"/>
        <end position="925"/>
    </location>
</feature>
<dbReference type="SMART" id="SM00228">
    <property type="entry name" value="PDZ"/>
    <property type="match status" value="1"/>
</dbReference>
<evidence type="ECO:0000313" key="7">
    <source>
        <dbReference type="EMBL" id="CAD7659206.1"/>
    </source>
</evidence>
<dbReference type="PROSITE" id="PS50106">
    <property type="entry name" value="PDZ"/>
    <property type="match status" value="1"/>
</dbReference>
<reference evidence="7" key="1">
    <citation type="submission" date="2020-11" db="EMBL/GenBank/DDBJ databases">
        <authorList>
            <person name="Tran Van P."/>
        </authorList>
    </citation>
    <scope>NUCLEOTIDE SEQUENCE</scope>
</reference>
<protein>
    <submittedName>
        <fullName evidence="7">Uncharacterized protein</fullName>
    </submittedName>
</protein>
<evidence type="ECO:0000259" key="6">
    <source>
        <dbReference type="PROSITE" id="PS50212"/>
    </source>
</evidence>
<dbReference type="PANTHER" id="PTHR23113:SF249">
    <property type="entry name" value="RAP GUANINE NUCLEOTIDE EXCHANGE FACTOR 6"/>
    <property type="match status" value="1"/>
</dbReference>
<name>A0A7R9MFP5_9ACAR</name>
<evidence type="ECO:0000256" key="1">
    <source>
        <dbReference type="ARBA" id="ARBA00022658"/>
    </source>
</evidence>
<feature type="compositionally biased region" description="Low complexity" evidence="3">
    <location>
        <begin position="276"/>
        <end position="293"/>
    </location>
</feature>
<feature type="compositionally biased region" description="Low complexity" evidence="3">
    <location>
        <begin position="898"/>
        <end position="909"/>
    </location>
</feature>
<dbReference type="EMBL" id="CAJPVJ010016829">
    <property type="protein sequence ID" value="CAG2176368.1"/>
    <property type="molecule type" value="Genomic_DNA"/>
</dbReference>
<dbReference type="SUPFAM" id="SSF50156">
    <property type="entry name" value="PDZ domain-like"/>
    <property type="match status" value="1"/>
</dbReference>
<evidence type="ECO:0000313" key="8">
    <source>
        <dbReference type="Proteomes" id="UP000728032"/>
    </source>
</evidence>
<dbReference type="Gene3D" id="1.10.840.10">
    <property type="entry name" value="Ras guanine-nucleotide exchange factors catalytic domain"/>
    <property type="match status" value="1"/>
</dbReference>
<dbReference type="Proteomes" id="UP000728032">
    <property type="component" value="Unassembled WGS sequence"/>
</dbReference>
<dbReference type="Pfam" id="PF00617">
    <property type="entry name" value="RasGEF"/>
    <property type="match status" value="1"/>
</dbReference>